<keyword evidence="4 7" id="KW-0238">DNA-binding</keyword>
<dbReference type="NCBIfam" id="TIGR01061">
    <property type="entry name" value="parC_Gpos"/>
    <property type="match status" value="1"/>
</dbReference>
<dbReference type="Gene3D" id="3.30.1360.40">
    <property type="match status" value="1"/>
</dbReference>
<dbReference type="Pfam" id="PF03989">
    <property type="entry name" value="DNA_gyraseA_C"/>
    <property type="match status" value="5"/>
</dbReference>
<keyword evidence="6 7" id="KW-0413">Isomerase</keyword>
<feature type="site" description="Transition state stabilizer" evidence="7">
    <location>
        <position position="122"/>
    </location>
</feature>
<feature type="site" description="Interaction with DNA" evidence="7">
    <location>
        <position position="43"/>
    </location>
</feature>
<feature type="site" description="Interaction with DNA" evidence="7">
    <location>
        <position position="81"/>
    </location>
</feature>
<dbReference type="PROSITE" id="PS52040">
    <property type="entry name" value="TOPO_IIA"/>
    <property type="match status" value="1"/>
</dbReference>
<comment type="subcellular location">
    <subcellularLocation>
        <location evidence="7">Cell membrane</location>
        <topology evidence="7">Peripheral membrane protein</topology>
    </subcellularLocation>
</comment>
<evidence type="ECO:0000256" key="8">
    <source>
        <dbReference type="PROSITE-ProRule" id="PRU01384"/>
    </source>
</evidence>
<comment type="caution">
    <text evidence="11">The sequence shown here is derived from an EMBL/GenBank/DDBJ whole genome shotgun (WGS) entry which is preliminary data.</text>
</comment>
<dbReference type="Pfam" id="PF00521">
    <property type="entry name" value="DNA_topoisoIV"/>
    <property type="match status" value="1"/>
</dbReference>
<dbReference type="SMART" id="SM00434">
    <property type="entry name" value="TOP4c"/>
    <property type="match status" value="1"/>
</dbReference>
<evidence type="ECO:0000256" key="4">
    <source>
        <dbReference type="ARBA" id="ARBA00023125"/>
    </source>
</evidence>
<dbReference type="InterPro" id="IPR035516">
    <property type="entry name" value="Gyrase/topoIV_suA_C"/>
</dbReference>
<dbReference type="PANTHER" id="PTHR43493:SF9">
    <property type="entry name" value="DNA TOPOISOMERASE 4 SUBUNIT A"/>
    <property type="match status" value="1"/>
</dbReference>
<keyword evidence="3 7" id="KW-0799">Topoisomerase</keyword>
<feature type="site" description="Interaction with DNA" evidence="7">
    <location>
        <position position="79"/>
    </location>
</feature>
<dbReference type="SUPFAM" id="SSF56719">
    <property type="entry name" value="Type II DNA topoisomerase"/>
    <property type="match status" value="1"/>
</dbReference>
<dbReference type="Gene3D" id="2.120.10.90">
    <property type="entry name" value="DNA gyrase/topoisomerase IV, subunit A, C-terminal"/>
    <property type="match status" value="1"/>
</dbReference>
<comment type="catalytic activity">
    <reaction evidence="1 7 8">
        <text>ATP-dependent breakage, passage and rejoining of double-stranded DNA.</text>
        <dbReference type="EC" id="5.6.2.2"/>
    </reaction>
</comment>
<dbReference type="EMBL" id="JAOUSE010000011">
    <property type="protein sequence ID" value="MCU9593965.1"/>
    <property type="molecule type" value="Genomic_DNA"/>
</dbReference>
<accession>A0ABT2WE65</accession>
<dbReference type="CDD" id="cd00187">
    <property type="entry name" value="TOP4c"/>
    <property type="match status" value="1"/>
</dbReference>
<dbReference type="Gene3D" id="3.90.199.10">
    <property type="entry name" value="Topoisomerase II, domain 5"/>
    <property type="match status" value="1"/>
</dbReference>
<dbReference type="NCBIfam" id="TIGR01063">
    <property type="entry name" value="gyrA"/>
    <property type="match status" value="1"/>
</dbReference>
<protein>
    <recommendedName>
        <fullName evidence="7">DNA topoisomerase 4 subunit A</fullName>
        <ecNumber evidence="7">5.6.2.2</ecNumber>
    </recommendedName>
    <alternativeName>
        <fullName evidence="7">Topoisomerase IV subunit A</fullName>
    </alternativeName>
</protein>
<evidence type="ECO:0000256" key="6">
    <source>
        <dbReference type="ARBA" id="ARBA00023235"/>
    </source>
</evidence>
<keyword evidence="5 7" id="KW-0472">Membrane</keyword>
<comment type="similarity">
    <text evidence="7">Belongs to the type II topoisomerase GyrA/ParC subunit family. ParC type 2 subfamily.</text>
</comment>
<evidence type="ECO:0000313" key="11">
    <source>
        <dbReference type="EMBL" id="MCU9593965.1"/>
    </source>
</evidence>
<keyword evidence="2 7" id="KW-1003">Cell membrane</keyword>
<dbReference type="HAMAP" id="MF_00937">
    <property type="entry name" value="ParC_type2"/>
    <property type="match status" value="1"/>
</dbReference>
<organism evidence="11 12">
    <name type="scientific">Pallidibacillus thermolactis</name>
    <dbReference type="NCBI Taxonomy" id="251051"/>
    <lineage>
        <taxon>Bacteria</taxon>
        <taxon>Bacillati</taxon>
        <taxon>Bacillota</taxon>
        <taxon>Bacilli</taxon>
        <taxon>Bacillales</taxon>
        <taxon>Bacillaceae</taxon>
        <taxon>Pallidibacillus</taxon>
    </lineage>
</organism>
<proteinExistence type="inferred from homology"/>
<feature type="site" description="Interaction with DNA" evidence="7">
    <location>
        <position position="98"/>
    </location>
</feature>
<gene>
    <name evidence="7 11" type="primary">parC</name>
    <name evidence="11" type="ORF">OEV82_05800</name>
</gene>
<evidence type="ECO:0000256" key="1">
    <source>
        <dbReference type="ARBA" id="ARBA00000185"/>
    </source>
</evidence>
<feature type="domain" description="Topo IIA-type catalytic" evidence="10">
    <location>
        <begin position="35"/>
        <end position="501"/>
    </location>
</feature>
<comment type="function">
    <text evidence="7">Topoisomerase IV is essential for chromosome segregation. It relaxes supercoiled DNA. Performs the decatenation events required during the replication of a circular DNA molecule.</text>
</comment>
<evidence type="ECO:0000256" key="7">
    <source>
        <dbReference type="HAMAP-Rule" id="MF_00937"/>
    </source>
</evidence>
<dbReference type="InterPro" id="IPR005741">
    <property type="entry name" value="TopoIV_A_Gpos"/>
</dbReference>
<dbReference type="RefSeq" id="WP_173659332.1">
    <property type="nucleotide sequence ID" value="NZ_JAOUSE010000011.1"/>
</dbReference>
<name>A0ABT2WE65_9BACI</name>
<sequence>MSAKKEEHLIEMPLEDVFGDRFGRYSKYIIQDRALPDARDGLKPVQRRILYAMHIAGNTSEKPFRKSAKTVGNVIGNYHPHGDSSVYEAMVRLSQDWKMRNVLIEMHGNNGSIDGDSPAAMRYTEARLSNISTELLRDIEKETVDWVPNFDDTEEEPVVLPARLPNLLLNGSTGISAGYATDIPPHNLGEVIDGAIYRMQHPNSTVDDLMKIIKGPDFPTGAIIQGIDGIKKAYETGRGKIIIRGKAEIEKMRGGREQIVISEIPYDVNKAQMVKKIDEIRIDKKVEGISEVRDETDRTGLRVVVELKKNADSIGILNYLYKNTDLQVTYNFNMVAIYNRRPKLMNLLNLLDAYIAHQKDVVTKRSQYELRKAKERLHIVEGLIQAISILDDVIATIRASKDKRDAKNNLIEKYEFTEAQAEAIVSLQLYRLTNTDITQLQKELDELNKLVAELNEVLASEAKLEKVIIKELREIKKKYADERRSKIEEKVSELKISIETLVASEDVIVTVTKDGYVKRTSLRSYSASSIDDYSMKETDYLLASYEMNTMDVVLLFTNKGNYLYIPVHELPDKRWKDMGQHISTLRSIESEEQIISIIPVKDFEKPKYLFFVTKHGMVKKSELRLYQAQRYTKPLIAMNLKPDDVLLDVHLIDGHEEIFLSTYLGYGLRFLSEEVNPIGVRAAGVKGINLKDDDYVTAGKIIIDPINESIVLATQRGSVKRMAIEEFDILSRAKRGLLMLRELKANPHRTIGFVIAKEDETIEIISQKEMREQIEVRSLRKNDRYSNGSFFIDEEEAGSVIKIHKLIEEPVKLEMEKGIDHRDTE</sequence>
<dbReference type="PANTHER" id="PTHR43493">
    <property type="entry name" value="DNA GYRASE/TOPOISOMERASE SUBUNIT A"/>
    <property type="match status" value="1"/>
</dbReference>
<evidence type="ECO:0000256" key="9">
    <source>
        <dbReference type="SAM" id="Coils"/>
    </source>
</evidence>
<evidence type="ECO:0000256" key="3">
    <source>
        <dbReference type="ARBA" id="ARBA00023029"/>
    </source>
</evidence>
<dbReference type="Proteomes" id="UP001208656">
    <property type="component" value="Unassembled WGS sequence"/>
</dbReference>
<dbReference type="SUPFAM" id="SSF101904">
    <property type="entry name" value="GyrA/ParC C-terminal domain-like"/>
    <property type="match status" value="1"/>
</dbReference>
<dbReference type="InterPro" id="IPR013757">
    <property type="entry name" value="Topo_IIA_A_a_sf"/>
</dbReference>
<evidence type="ECO:0000256" key="2">
    <source>
        <dbReference type="ARBA" id="ARBA00022475"/>
    </source>
</evidence>
<dbReference type="InterPro" id="IPR013758">
    <property type="entry name" value="Topo_IIA_A/C_ab"/>
</dbReference>
<dbReference type="InterPro" id="IPR002205">
    <property type="entry name" value="Topo_IIA_dom_A"/>
</dbReference>
<feature type="coiled-coil region" evidence="9">
    <location>
        <begin position="430"/>
        <end position="489"/>
    </location>
</feature>
<dbReference type="InterPro" id="IPR050220">
    <property type="entry name" value="Type_II_DNA_Topoisomerases"/>
</dbReference>
<evidence type="ECO:0000259" key="10">
    <source>
        <dbReference type="PROSITE" id="PS52040"/>
    </source>
</evidence>
<dbReference type="InterPro" id="IPR006691">
    <property type="entry name" value="GyrA/parC_rep"/>
</dbReference>
<keyword evidence="9" id="KW-0175">Coiled coil</keyword>
<keyword evidence="12" id="KW-1185">Reference proteome</keyword>
<dbReference type="GO" id="GO:0003918">
    <property type="term" value="F:DNA topoisomerase type II (double strand cut, ATP-hydrolyzing) activity"/>
    <property type="evidence" value="ECO:0007669"/>
    <property type="project" value="UniProtKB-EC"/>
</dbReference>
<evidence type="ECO:0000256" key="5">
    <source>
        <dbReference type="ARBA" id="ARBA00023136"/>
    </source>
</evidence>
<evidence type="ECO:0000313" key="12">
    <source>
        <dbReference type="Proteomes" id="UP001208656"/>
    </source>
</evidence>
<comment type="subunit">
    <text evidence="7">Heterotetramer composed of ParC and ParE.</text>
</comment>
<dbReference type="InterPro" id="IPR013760">
    <property type="entry name" value="Topo_IIA-like_dom_sf"/>
</dbReference>
<feature type="site" description="Interaction with DNA" evidence="7">
    <location>
        <position position="92"/>
    </location>
</feature>
<dbReference type="NCBIfam" id="NF004044">
    <property type="entry name" value="PRK05561.1"/>
    <property type="match status" value="1"/>
</dbReference>
<dbReference type="Gene3D" id="1.10.268.10">
    <property type="entry name" value="Topoisomerase, domain 3"/>
    <property type="match status" value="1"/>
</dbReference>
<dbReference type="EC" id="5.6.2.2" evidence="7"/>
<reference evidence="11 12" key="1">
    <citation type="submission" date="2022-10" db="EMBL/GenBank/DDBJ databases">
        <title>Description of Fervidibacillus gen. nov. in the family Fervidibacillaceae fam. nov. with two species, Fervidibacillus albus sp. nov., and Fervidibacillus halotolerans sp. nov., isolated from tidal flat sediments.</title>
        <authorList>
            <person name="Kwon K.K."/>
            <person name="Yang S.-H."/>
        </authorList>
    </citation>
    <scope>NUCLEOTIDE SEQUENCE [LARGE SCALE GENOMIC DNA]</scope>
    <source>
        <strain evidence="11 12">DSM 23332</strain>
    </source>
</reference>
<feature type="active site" description="O-(5'-phospho-DNA)-tyrosine intermediate" evidence="7 8">
    <location>
        <position position="123"/>
    </location>
</feature>